<accession>A0A016S7I2</accession>
<reference evidence="2" key="1">
    <citation type="journal article" date="2015" name="Nat. Genet.">
        <title>The genome and transcriptome of the zoonotic hookworm Ancylostoma ceylanicum identify infection-specific gene families.</title>
        <authorList>
            <person name="Schwarz E.M."/>
            <person name="Hu Y."/>
            <person name="Antoshechkin I."/>
            <person name="Miller M.M."/>
            <person name="Sternberg P.W."/>
            <person name="Aroian R.V."/>
        </authorList>
    </citation>
    <scope>NUCLEOTIDE SEQUENCE</scope>
    <source>
        <strain evidence="2">HY135</strain>
    </source>
</reference>
<dbReference type="AlphaFoldDB" id="A0A016S7I2"/>
<dbReference type="Proteomes" id="UP000024635">
    <property type="component" value="Unassembled WGS sequence"/>
</dbReference>
<evidence type="ECO:0000313" key="2">
    <source>
        <dbReference type="Proteomes" id="UP000024635"/>
    </source>
</evidence>
<name>A0A016S7I2_9BILA</name>
<organism evidence="1 2">
    <name type="scientific">Ancylostoma ceylanicum</name>
    <dbReference type="NCBI Taxonomy" id="53326"/>
    <lineage>
        <taxon>Eukaryota</taxon>
        <taxon>Metazoa</taxon>
        <taxon>Ecdysozoa</taxon>
        <taxon>Nematoda</taxon>
        <taxon>Chromadorea</taxon>
        <taxon>Rhabditida</taxon>
        <taxon>Rhabditina</taxon>
        <taxon>Rhabditomorpha</taxon>
        <taxon>Strongyloidea</taxon>
        <taxon>Ancylostomatidae</taxon>
        <taxon>Ancylostomatinae</taxon>
        <taxon>Ancylostoma</taxon>
    </lineage>
</organism>
<gene>
    <name evidence="1" type="primary">Acey_s0281.g1251</name>
    <name evidence="1" type="ORF">Y032_0281g1251</name>
</gene>
<evidence type="ECO:0000313" key="1">
    <source>
        <dbReference type="EMBL" id="EYB86322.1"/>
    </source>
</evidence>
<dbReference type="EMBL" id="JARK01001617">
    <property type="protein sequence ID" value="EYB86322.1"/>
    <property type="molecule type" value="Genomic_DNA"/>
</dbReference>
<proteinExistence type="predicted"/>
<sequence length="86" mass="9549">MVSQRPRPGSKSWYDMLVISWLSKLVFPPRTTIHSRLGPPSRPAAIYRSPDLAFRSSISDGTKEATAISVHRRSSALVADDRKKVG</sequence>
<keyword evidence="2" id="KW-1185">Reference proteome</keyword>
<protein>
    <submittedName>
        <fullName evidence="1">Uncharacterized protein</fullName>
    </submittedName>
</protein>
<comment type="caution">
    <text evidence="1">The sequence shown here is derived from an EMBL/GenBank/DDBJ whole genome shotgun (WGS) entry which is preliminary data.</text>
</comment>